<dbReference type="InterPro" id="IPR036691">
    <property type="entry name" value="Endo/exonu/phosph_ase_sf"/>
</dbReference>
<dbReference type="OrthoDB" id="6396729at2"/>
<evidence type="ECO:0000313" key="1">
    <source>
        <dbReference type="EMBL" id="QCP53528.1"/>
    </source>
</evidence>
<dbReference type="Proteomes" id="UP000298656">
    <property type="component" value="Chromosome 2"/>
</dbReference>
<dbReference type="RefSeq" id="WP_137336298.1">
    <property type="nucleotide sequence ID" value="NZ_CP040078.1"/>
</dbReference>
<sequence length="309" mass="34343">MAIKILMWNTQHLNNQNRARPMSWAYAEKIELLKRLILDEAPDIIALFEVGTTSYPNTTLVANLSGKYSLIGLLGQEGGATKNTTLGSVVFVKDERSAEFSGVSFQTVLGSGHKRATIVVKDSENNHFAFYHANASSNAWRNIKDEIDYLQDQICQIEGTLVFFGGDLNTVAKEAPDSTEDPKYHRVMEKSIPEGPGYTHVSIRNSRTSADEKHNFEGVDLGGEKERGLVVSLSMLDFAYVARGVRRRGACPAAVKGKRVWNPVSEGREEYLDSDAEQEQVYKTLEKIYLGNGVSVRSDHFPVFYELGG</sequence>
<dbReference type="Gene3D" id="3.60.10.10">
    <property type="entry name" value="Endonuclease/exonuclease/phosphatase"/>
    <property type="match status" value="1"/>
</dbReference>
<evidence type="ECO:0000313" key="2">
    <source>
        <dbReference type="Proteomes" id="UP000298656"/>
    </source>
</evidence>
<keyword evidence="2" id="KW-1185">Reference proteome</keyword>
<keyword evidence="1" id="KW-0269">Exonuclease</keyword>
<protein>
    <submittedName>
        <fullName evidence="1">Endonuclease/exonuclease/phosphatase family protein</fullName>
    </submittedName>
</protein>
<dbReference type="SUPFAM" id="SSF56219">
    <property type="entry name" value="DNase I-like"/>
    <property type="match status" value="1"/>
</dbReference>
<dbReference type="GO" id="GO:0004527">
    <property type="term" value="F:exonuclease activity"/>
    <property type="evidence" value="ECO:0007669"/>
    <property type="project" value="UniProtKB-KW"/>
</dbReference>
<dbReference type="AlphaFoldDB" id="A0A4P8IW25"/>
<reference evidence="1 2" key="1">
    <citation type="submission" date="2019-05" db="EMBL/GenBank/DDBJ databases">
        <title>Burkholderia sp. DHOD12, isolated from subtropical forest soil.</title>
        <authorList>
            <person name="Gao Z.-H."/>
            <person name="Qiu L.-H."/>
        </authorList>
    </citation>
    <scope>NUCLEOTIDE SEQUENCE [LARGE SCALE GENOMIC DNA]</scope>
    <source>
        <strain evidence="1 2">DHOD12</strain>
    </source>
</reference>
<gene>
    <name evidence="1" type="ORF">FAZ95_31295</name>
</gene>
<keyword evidence="1" id="KW-0255">Endonuclease</keyword>
<organism evidence="1 2">
    <name type="scientific">Trinickia violacea</name>
    <dbReference type="NCBI Taxonomy" id="2571746"/>
    <lineage>
        <taxon>Bacteria</taxon>
        <taxon>Pseudomonadati</taxon>
        <taxon>Pseudomonadota</taxon>
        <taxon>Betaproteobacteria</taxon>
        <taxon>Burkholderiales</taxon>
        <taxon>Burkholderiaceae</taxon>
        <taxon>Trinickia</taxon>
    </lineage>
</organism>
<keyword evidence="1" id="KW-0540">Nuclease</keyword>
<dbReference type="GO" id="GO:0004519">
    <property type="term" value="F:endonuclease activity"/>
    <property type="evidence" value="ECO:0007669"/>
    <property type="project" value="UniProtKB-KW"/>
</dbReference>
<keyword evidence="1" id="KW-0378">Hydrolase</keyword>
<accession>A0A4P8IW25</accession>
<name>A0A4P8IW25_9BURK</name>
<proteinExistence type="predicted"/>
<dbReference type="EMBL" id="CP040078">
    <property type="protein sequence ID" value="QCP53528.1"/>
    <property type="molecule type" value="Genomic_DNA"/>
</dbReference>
<dbReference type="KEGG" id="tvl:FAZ95_31295"/>